<feature type="region of interest" description="Disordered" evidence="2">
    <location>
        <begin position="92"/>
        <end position="111"/>
    </location>
</feature>
<accession>A0ABQ6M516</accession>
<gene>
    <name evidence="4" type="ORF">TeGR_g3229</name>
</gene>
<feature type="region of interest" description="Disordered" evidence="2">
    <location>
        <begin position="215"/>
        <end position="234"/>
    </location>
</feature>
<evidence type="ECO:0000256" key="1">
    <source>
        <dbReference type="ARBA" id="ARBA00022837"/>
    </source>
</evidence>
<dbReference type="SUPFAM" id="SSF47473">
    <property type="entry name" value="EF-hand"/>
    <property type="match status" value="1"/>
</dbReference>
<evidence type="ECO:0000259" key="3">
    <source>
        <dbReference type="PROSITE" id="PS50222"/>
    </source>
</evidence>
<organism evidence="4 5">
    <name type="scientific">Tetraparma gracilis</name>
    <dbReference type="NCBI Taxonomy" id="2962635"/>
    <lineage>
        <taxon>Eukaryota</taxon>
        <taxon>Sar</taxon>
        <taxon>Stramenopiles</taxon>
        <taxon>Ochrophyta</taxon>
        <taxon>Bolidophyceae</taxon>
        <taxon>Parmales</taxon>
        <taxon>Triparmaceae</taxon>
        <taxon>Tetraparma</taxon>
    </lineage>
</organism>
<sequence length="396" mass="44262">MAQERLIAERLARLEEERRRRLDIQPVNVFTLPSDAPPDERERLLADLLQLEKAWEKPLEQRSVLGRVKHRVQAWDTERRRVAAAENSAVATEEAQVAKEEAREADQEDLSSKTSAELLELLAELRIPAPMSVAARTRAALAEDRESALRSSVDAAKLDPAGDWGSREGAWTSEQRAERQAEVDAEVRKEAMALIVQRRAEDRRDRKLVARLKREAERAGQEKGKGEEQEDELPVKEEDITAFGKGKTYDRKRRDARSSKRAMLELLAAEKKLDNVLKKFDGGKLATTAPAAEEGNAVGVAGAAGDEVAVSAGGAVAGEALRFAEIFRVLDRNSNGVVTPREIILALRKRPELAAELHLAAETHEGASRDRLMEYFHELDKNQDDEVTMQEFVDFH</sequence>
<dbReference type="InterPro" id="IPR011992">
    <property type="entry name" value="EF-hand-dom_pair"/>
</dbReference>
<reference evidence="4 5" key="1">
    <citation type="journal article" date="2023" name="Commun. Biol.">
        <title>Genome analysis of Parmales, the sister group of diatoms, reveals the evolutionary specialization of diatoms from phago-mixotrophs to photoautotrophs.</title>
        <authorList>
            <person name="Ban H."/>
            <person name="Sato S."/>
            <person name="Yoshikawa S."/>
            <person name="Yamada K."/>
            <person name="Nakamura Y."/>
            <person name="Ichinomiya M."/>
            <person name="Sato N."/>
            <person name="Blanc-Mathieu R."/>
            <person name="Endo H."/>
            <person name="Kuwata A."/>
            <person name="Ogata H."/>
        </authorList>
    </citation>
    <scope>NUCLEOTIDE SEQUENCE [LARGE SCALE GENOMIC DNA]</scope>
</reference>
<evidence type="ECO:0000313" key="5">
    <source>
        <dbReference type="Proteomes" id="UP001165060"/>
    </source>
</evidence>
<keyword evidence="5" id="KW-1185">Reference proteome</keyword>
<dbReference type="Pfam" id="PF13499">
    <property type="entry name" value="EF-hand_7"/>
    <property type="match status" value="1"/>
</dbReference>
<feature type="domain" description="EF-hand" evidence="3">
    <location>
        <begin position="318"/>
        <end position="353"/>
    </location>
</feature>
<comment type="caution">
    <text evidence="4">The sequence shown here is derived from an EMBL/GenBank/DDBJ whole genome shotgun (WGS) entry which is preliminary data.</text>
</comment>
<dbReference type="Gene3D" id="1.10.238.10">
    <property type="entry name" value="EF-hand"/>
    <property type="match status" value="1"/>
</dbReference>
<feature type="non-terminal residue" evidence="4">
    <location>
        <position position="396"/>
    </location>
</feature>
<keyword evidence="1" id="KW-0106">Calcium</keyword>
<name>A0ABQ6M516_9STRA</name>
<protein>
    <recommendedName>
        <fullName evidence="3">EF-hand domain-containing protein</fullName>
    </recommendedName>
</protein>
<dbReference type="InterPro" id="IPR002048">
    <property type="entry name" value="EF_hand_dom"/>
</dbReference>
<dbReference type="CDD" id="cd00051">
    <property type="entry name" value="EFh"/>
    <property type="match status" value="1"/>
</dbReference>
<dbReference type="InterPro" id="IPR018247">
    <property type="entry name" value="EF_Hand_1_Ca_BS"/>
</dbReference>
<feature type="compositionally biased region" description="Basic and acidic residues" evidence="2">
    <location>
        <begin position="96"/>
        <end position="105"/>
    </location>
</feature>
<feature type="domain" description="EF-hand" evidence="3">
    <location>
        <begin position="367"/>
        <end position="396"/>
    </location>
</feature>
<evidence type="ECO:0000256" key="2">
    <source>
        <dbReference type="SAM" id="MobiDB-lite"/>
    </source>
</evidence>
<proteinExistence type="predicted"/>
<dbReference type="Proteomes" id="UP001165060">
    <property type="component" value="Unassembled WGS sequence"/>
</dbReference>
<dbReference type="EMBL" id="BRYB01001169">
    <property type="protein sequence ID" value="GMI19552.1"/>
    <property type="molecule type" value="Genomic_DNA"/>
</dbReference>
<dbReference type="PROSITE" id="PS00018">
    <property type="entry name" value="EF_HAND_1"/>
    <property type="match status" value="2"/>
</dbReference>
<dbReference type="PROSITE" id="PS50222">
    <property type="entry name" value="EF_HAND_2"/>
    <property type="match status" value="2"/>
</dbReference>
<evidence type="ECO:0000313" key="4">
    <source>
        <dbReference type="EMBL" id="GMI19552.1"/>
    </source>
</evidence>